<dbReference type="EMBL" id="VLTL01000190">
    <property type="protein sequence ID" value="KAA0154448.1"/>
    <property type="molecule type" value="Genomic_DNA"/>
</dbReference>
<evidence type="ECO:0000256" key="3">
    <source>
        <dbReference type="ARBA" id="ARBA00006792"/>
    </source>
</evidence>
<evidence type="ECO:0000313" key="14">
    <source>
        <dbReference type="Proteomes" id="UP000324907"/>
    </source>
</evidence>
<dbReference type="Pfam" id="PF04418">
    <property type="entry name" value="DUF543"/>
    <property type="match status" value="1"/>
</dbReference>
<evidence type="ECO:0000256" key="7">
    <source>
        <dbReference type="ARBA" id="ARBA00023128"/>
    </source>
</evidence>
<evidence type="ECO:0000313" key="10">
    <source>
        <dbReference type="EMBL" id="KAA0147817.1"/>
    </source>
</evidence>
<protein>
    <submittedName>
        <fullName evidence="11">Uncharacterized protein</fullName>
    </submittedName>
</protein>
<evidence type="ECO:0000256" key="6">
    <source>
        <dbReference type="ARBA" id="ARBA00022989"/>
    </source>
</evidence>
<evidence type="ECO:0000256" key="2">
    <source>
        <dbReference type="ARBA" id="ARBA00004273"/>
    </source>
</evidence>
<dbReference type="Proteomes" id="UP000325113">
    <property type="component" value="Unassembled WGS sequence"/>
</dbReference>
<dbReference type="EMBL" id="VLTM01000158">
    <property type="protein sequence ID" value="KAA0147817.1"/>
    <property type="molecule type" value="Genomic_DNA"/>
</dbReference>
<evidence type="ECO:0000256" key="4">
    <source>
        <dbReference type="ARBA" id="ARBA00022692"/>
    </source>
</evidence>
<comment type="similarity">
    <text evidence="3">Belongs to the MICOS complex subunit Mic10 family.</text>
</comment>
<proteinExistence type="inferred from homology"/>
<keyword evidence="4 9" id="KW-0812">Transmembrane</keyword>
<keyword evidence="5" id="KW-0999">Mitochondrion inner membrane</keyword>
<sequence length="124" mass="12417">MQAQAKPEHSDSELIQRMLDDAMWNLGIGLAAGLVVGAVVLPRGAGGSRALLAGLGGGFGAGRVYERYNVALTDMQGGGLGVMPEHGLSIASVKDALVGPGGAVEKVKNAVGFGDKTASGSDRA</sequence>
<comment type="subcellular location">
    <subcellularLocation>
        <location evidence="2">Mitochondrion inner membrane</location>
    </subcellularLocation>
</comment>
<keyword evidence="6 9" id="KW-1133">Transmembrane helix</keyword>
<dbReference type="Proteomes" id="UP000323011">
    <property type="component" value="Unassembled WGS sequence"/>
</dbReference>
<evidence type="ECO:0000313" key="11">
    <source>
        <dbReference type="EMBL" id="KAA0148519.1"/>
    </source>
</evidence>
<gene>
    <name evidence="12" type="ORF">FNF28_06832</name>
    <name evidence="11" type="ORF">FNF29_06577</name>
    <name evidence="10" type="ORF">FNF31_07523</name>
</gene>
<keyword evidence="13" id="KW-1185">Reference proteome</keyword>
<dbReference type="GO" id="GO:0061617">
    <property type="term" value="C:MICOS complex"/>
    <property type="evidence" value="ECO:0007669"/>
    <property type="project" value="InterPro"/>
</dbReference>
<name>A0A5A8C7M3_CAFRO</name>
<reference evidence="13 14" key="1">
    <citation type="submission" date="2019-07" db="EMBL/GenBank/DDBJ databases">
        <title>Genomes of Cafeteria roenbergensis.</title>
        <authorList>
            <person name="Fischer M.G."/>
            <person name="Hackl T."/>
            <person name="Roman M."/>
        </authorList>
    </citation>
    <scope>NUCLEOTIDE SEQUENCE [LARGE SCALE GENOMIC DNA]</scope>
    <source>
        <strain evidence="11 13">BVI</strain>
        <strain evidence="10 15">Cflag</strain>
        <strain evidence="12 14">RCC970-E3</strain>
    </source>
</reference>
<dbReference type="AlphaFoldDB" id="A0A5A8C7M3"/>
<evidence type="ECO:0000256" key="1">
    <source>
        <dbReference type="ARBA" id="ARBA00002689"/>
    </source>
</evidence>
<organism evidence="11 13">
    <name type="scientific">Cafeteria roenbergensis</name>
    <name type="common">Marine flagellate</name>
    <dbReference type="NCBI Taxonomy" id="33653"/>
    <lineage>
        <taxon>Eukaryota</taxon>
        <taxon>Sar</taxon>
        <taxon>Stramenopiles</taxon>
        <taxon>Bigyra</taxon>
        <taxon>Opalozoa</taxon>
        <taxon>Bicosoecida</taxon>
        <taxon>Cafeteriaceae</taxon>
        <taxon>Cafeteria</taxon>
    </lineage>
</organism>
<evidence type="ECO:0000313" key="12">
    <source>
        <dbReference type="EMBL" id="KAA0154448.1"/>
    </source>
</evidence>
<evidence type="ECO:0000313" key="13">
    <source>
        <dbReference type="Proteomes" id="UP000323011"/>
    </source>
</evidence>
<dbReference type="Proteomes" id="UP000324907">
    <property type="component" value="Unassembled WGS sequence"/>
</dbReference>
<keyword evidence="8 9" id="KW-0472">Membrane</keyword>
<dbReference type="EMBL" id="VLTN01000052">
    <property type="protein sequence ID" value="KAA0148519.1"/>
    <property type="molecule type" value="Genomic_DNA"/>
</dbReference>
<comment type="function">
    <text evidence="1">Component of the MICOS complex, a large protein complex of the mitochondrial inner membrane that plays crucial roles in the maintenance of crista junctions, inner membrane architecture, and formation of contact sites to the outer membrane.</text>
</comment>
<accession>A0A5A8C7M3</accession>
<evidence type="ECO:0000256" key="9">
    <source>
        <dbReference type="SAM" id="Phobius"/>
    </source>
</evidence>
<dbReference type="InterPro" id="IPR007512">
    <property type="entry name" value="Mic10"/>
</dbReference>
<evidence type="ECO:0000256" key="8">
    <source>
        <dbReference type="ARBA" id="ARBA00023136"/>
    </source>
</evidence>
<feature type="transmembrane region" description="Helical" evidence="9">
    <location>
        <begin position="22"/>
        <end position="41"/>
    </location>
</feature>
<keyword evidence="7" id="KW-0496">Mitochondrion</keyword>
<evidence type="ECO:0000256" key="5">
    <source>
        <dbReference type="ARBA" id="ARBA00022792"/>
    </source>
</evidence>
<comment type="caution">
    <text evidence="11">The sequence shown here is derived from an EMBL/GenBank/DDBJ whole genome shotgun (WGS) entry which is preliminary data.</text>
</comment>
<evidence type="ECO:0000313" key="15">
    <source>
        <dbReference type="Proteomes" id="UP000325113"/>
    </source>
</evidence>